<reference evidence="11 12" key="1">
    <citation type="submission" date="2022-01" db="EMBL/GenBank/DDBJ databases">
        <authorList>
            <person name="Xiong W."/>
            <person name="Schranz E."/>
        </authorList>
    </citation>
    <scope>NUCLEOTIDE SEQUENCE [LARGE SCALE GENOMIC DNA]</scope>
</reference>
<dbReference type="PANTHER" id="PTHR47955">
    <property type="entry name" value="CYTOCHROME P450 FAMILY 71 PROTEIN"/>
    <property type="match status" value="1"/>
</dbReference>
<evidence type="ECO:0000256" key="9">
    <source>
        <dbReference type="ARBA" id="ARBA00023033"/>
    </source>
</evidence>
<dbReference type="AlphaFoldDB" id="A0AAU9NKE9"/>
<dbReference type="SUPFAM" id="SSF48264">
    <property type="entry name" value="Cytochrome P450"/>
    <property type="match status" value="1"/>
</dbReference>
<accession>A0AAU9NKE9</accession>
<evidence type="ECO:0000256" key="6">
    <source>
        <dbReference type="ARBA" id="ARBA00022989"/>
    </source>
</evidence>
<keyword evidence="5" id="KW-0479">Metal-binding</keyword>
<dbReference type="GO" id="GO:0020037">
    <property type="term" value="F:heme binding"/>
    <property type="evidence" value="ECO:0007669"/>
    <property type="project" value="InterPro"/>
</dbReference>
<evidence type="ECO:0000256" key="1">
    <source>
        <dbReference type="ARBA" id="ARBA00004370"/>
    </source>
</evidence>
<proteinExistence type="inferred from homology"/>
<protein>
    <submittedName>
        <fullName evidence="11">Uncharacterized protein</fullName>
    </submittedName>
</protein>
<dbReference type="GO" id="GO:0016705">
    <property type="term" value="F:oxidoreductase activity, acting on paired donors, with incorporation or reduction of molecular oxygen"/>
    <property type="evidence" value="ECO:0007669"/>
    <property type="project" value="InterPro"/>
</dbReference>
<evidence type="ECO:0000313" key="12">
    <source>
        <dbReference type="Proteomes" id="UP001157418"/>
    </source>
</evidence>
<dbReference type="Pfam" id="PF00067">
    <property type="entry name" value="p450"/>
    <property type="match status" value="1"/>
</dbReference>
<dbReference type="InterPro" id="IPR036396">
    <property type="entry name" value="Cyt_P450_sf"/>
</dbReference>
<keyword evidence="12" id="KW-1185">Reference proteome</keyword>
<evidence type="ECO:0000256" key="5">
    <source>
        <dbReference type="ARBA" id="ARBA00022723"/>
    </source>
</evidence>
<evidence type="ECO:0000256" key="8">
    <source>
        <dbReference type="ARBA" id="ARBA00023004"/>
    </source>
</evidence>
<name>A0AAU9NKE9_9ASTR</name>
<dbReference type="GO" id="GO:0016020">
    <property type="term" value="C:membrane"/>
    <property type="evidence" value="ECO:0007669"/>
    <property type="project" value="UniProtKB-SubCell"/>
</dbReference>
<evidence type="ECO:0000256" key="4">
    <source>
        <dbReference type="ARBA" id="ARBA00022692"/>
    </source>
</evidence>
<sequence>MEALIRSISSHSLNTTVNLEDILLSLVYDVVGKVAFGNSYRGKTFNGRTLKDIVEEARECYSDFDGFLQMVLDDHHDTKTSGHVNDFVDDCMSRLTTEEMKALVMNVLEGAVDTSTITMVWAMSELVKNPRVMQSCKTKFEDVLEENRK</sequence>
<keyword evidence="4" id="KW-0812">Transmembrane</keyword>
<dbReference type="EMBL" id="CAKMRJ010004445">
    <property type="protein sequence ID" value="CAH1438352.1"/>
    <property type="molecule type" value="Genomic_DNA"/>
</dbReference>
<comment type="similarity">
    <text evidence="2">Belongs to the cytochrome P450 family.</text>
</comment>
<evidence type="ECO:0000256" key="2">
    <source>
        <dbReference type="ARBA" id="ARBA00010617"/>
    </source>
</evidence>
<keyword evidence="3" id="KW-0349">Heme</keyword>
<evidence type="ECO:0000256" key="7">
    <source>
        <dbReference type="ARBA" id="ARBA00023002"/>
    </source>
</evidence>
<evidence type="ECO:0000256" key="3">
    <source>
        <dbReference type="ARBA" id="ARBA00022617"/>
    </source>
</evidence>
<dbReference type="Gene3D" id="1.10.630.10">
    <property type="entry name" value="Cytochrome P450"/>
    <property type="match status" value="1"/>
</dbReference>
<organism evidence="11 12">
    <name type="scientific">Lactuca virosa</name>
    <dbReference type="NCBI Taxonomy" id="75947"/>
    <lineage>
        <taxon>Eukaryota</taxon>
        <taxon>Viridiplantae</taxon>
        <taxon>Streptophyta</taxon>
        <taxon>Embryophyta</taxon>
        <taxon>Tracheophyta</taxon>
        <taxon>Spermatophyta</taxon>
        <taxon>Magnoliopsida</taxon>
        <taxon>eudicotyledons</taxon>
        <taxon>Gunneridae</taxon>
        <taxon>Pentapetalae</taxon>
        <taxon>asterids</taxon>
        <taxon>campanulids</taxon>
        <taxon>Asterales</taxon>
        <taxon>Asteraceae</taxon>
        <taxon>Cichorioideae</taxon>
        <taxon>Cichorieae</taxon>
        <taxon>Lactucinae</taxon>
        <taxon>Lactuca</taxon>
    </lineage>
</organism>
<comment type="subcellular location">
    <subcellularLocation>
        <location evidence="1">Membrane</location>
    </subcellularLocation>
</comment>
<dbReference type="GO" id="GO:0051762">
    <property type="term" value="P:sesquiterpene biosynthetic process"/>
    <property type="evidence" value="ECO:0007669"/>
    <property type="project" value="UniProtKB-ARBA"/>
</dbReference>
<evidence type="ECO:0000256" key="10">
    <source>
        <dbReference type="ARBA" id="ARBA00023136"/>
    </source>
</evidence>
<dbReference type="GO" id="GO:0004497">
    <property type="term" value="F:monooxygenase activity"/>
    <property type="evidence" value="ECO:0007669"/>
    <property type="project" value="UniProtKB-KW"/>
</dbReference>
<dbReference type="Proteomes" id="UP001157418">
    <property type="component" value="Unassembled WGS sequence"/>
</dbReference>
<keyword evidence="9" id="KW-0503">Monooxygenase</keyword>
<gene>
    <name evidence="11" type="ORF">LVIROSA_LOCUS24617</name>
</gene>
<dbReference type="PANTHER" id="PTHR47955:SF9">
    <property type="entry name" value="PREMNASPIRODIENE OXYGENASE-LIKE"/>
    <property type="match status" value="1"/>
</dbReference>
<comment type="caution">
    <text evidence="11">The sequence shown here is derived from an EMBL/GenBank/DDBJ whole genome shotgun (WGS) entry which is preliminary data.</text>
</comment>
<keyword evidence="10" id="KW-0472">Membrane</keyword>
<keyword evidence="7" id="KW-0560">Oxidoreductase</keyword>
<dbReference type="InterPro" id="IPR001128">
    <property type="entry name" value="Cyt_P450"/>
</dbReference>
<keyword evidence="6" id="KW-1133">Transmembrane helix</keyword>
<evidence type="ECO:0000313" key="11">
    <source>
        <dbReference type="EMBL" id="CAH1438352.1"/>
    </source>
</evidence>
<keyword evidence="8" id="KW-0408">Iron</keyword>
<dbReference type="GO" id="GO:0005506">
    <property type="term" value="F:iron ion binding"/>
    <property type="evidence" value="ECO:0007669"/>
    <property type="project" value="InterPro"/>
</dbReference>